<feature type="compositionally biased region" description="Basic and acidic residues" evidence="4">
    <location>
        <begin position="299"/>
        <end position="318"/>
    </location>
</feature>
<feature type="region of interest" description="Disordered" evidence="4">
    <location>
        <begin position="1"/>
        <end position="153"/>
    </location>
</feature>
<feature type="region of interest" description="Disordered" evidence="4">
    <location>
        <begin position="175"/>
        <end position="209"/>
    </location>
</feature>
<feature type="domain" description="WW" evidence="5">
    <location>
        <begin position="1275"/>
        <end position="1309"/>
    </location>
</feature>
<keyword evidence="1" id="KW-0677">Repeat</keyword>
<feature type="compositionally biased region" description="Low complexity" evidence="4">
    <location>
        <begin position="319"/>
        <end position="330"/>
    </location>
</feature>
<dbReference type="PROSITE" id="PS50020">
    <property type="entry name" value="WW_DOMAIN_2"/>
    <property type="match status" value="2"/>
</dbReference>
<feature type="compositionally biased region" description="Pro residues" evidence="4">
    <location>
        <begin position="99"/>
        <end position="115"/>
    </location>
</feature>
<dbReference type="InterPro" id="IPR001202">
    <property type="entry name" value="WW_dom"/>
</dbReference>
<feature type="repeat" description="ANK" evidence="3">
    <location>
        <begin position="898"/>
        <end position="922"/>
    </location>
</feature>
<proteinExistence type="predicted"/>
<keyword evidence="7" id="KW-1185">Reference proteome</keyword>
<feature type="repeat" description="ANK" evidence="3">
    <location>
        <begin position="999"/>
        <end position="1031"/>
    </location>
</feature>
<dbReference type="PANTHER" id="PTHR24198">
    <property type="entry name" value="ANKYRIN REPEAT AND PROTEIN KINASE DOMAIN-CONTAINING PROTEIN"/>
    <property type="match status" value="1"/>
</dbReference>
<feature type="region of interest" description="Disordered" evidence="4">
    <location>
        <begin position="579"/>
        <end position="613"/>
    </location>
</feature>
<feature type="compositionally biased region" description="Low complexity" evidence="4">
    <location>
        <begin position="59"/>
        <end position="68"/>
    </location>
</feature>
<feature type="compositionally biased region" description="Basic and acidic residues" evidence="4">
    <location>
        <begin position="579"/>
        <end position="610"/>
    </location>
</feature>
<dbReference type="SMART" id="SM00248">
    <property type="entry name" value="ANK"/>
    <property type="match status" value="6"/>
</dbReference>
<feature type="compositionally biased region" description="Basic and acidic residues" evidence="4">
    <location>
        <begin position="1253"/>
        <end position="1272"/>
    </location>
</feature>
<feature type="region of interest" description="Disordered" evidence="4">
    <location>
        <begin position="1323"/>
        <end position="1345"/>
    </location>
</feature>
<dbReference type="PANTHER" id="PTHR24198:SF165">
    <property type="entry name" value="ANKYRIN REPEAT-CONTAINING PROTEIN-RELATED"/>
    <property type="match status" value="1"/>
</dbReference>
<feature type="compositionally biased region" description="Basic and acidic residues" evidence="4">
    <location>
        <begin position="240"/>
        <end position="254"/>
    </location>
</feature>
<feature type="domain" description="WW" evidence="5">
    <location>
        <begin position="1192"/>
        <end position="1219"/>
    </location>
</feature>
<feature type="compositionally biased region" description="Basic and acidic residues" evidence="4">
    <location>
        <begin position="332"/>
        <end position="375"/>
    </location>
</feature>
<dbReference type="PRINTS" id="PR01415">
    <property type="entry name" value="ANKYRIN"/>
</dbReference>
<dbReference type="SUPFAM" id="SSF48403">
    <property type="entry name" value="Ankyrin repeat"/>
    <property type="match status" value="1"/>
</dbReference>
<evidence type="ECO:0000256" key="4">
    <source>
        <dbReference type="SAM" id="MobiDB-lite"/>
    </source>
</evidence>
<dbReference type="InterPro" id="IPR002110">
    <property type="entry name" value="Ankyrin_rpt"/>
</dbReference>
<dbReference type="CDD" id="cd00201">
    <property type="entry name" value="WW"/>
    <property type="match status" value="2"/>
</dbReference>
<evidence type="ECO:0000313" key="7">
    <source>
        <dbReference type="Proteomes" id="UP001165060"/>
    </source>
</evidence>
<feature type="region of interest" description="Disordered" evidence="4">
    <location>
        <begin position="281"/>
        <end position="375"/>
    </location>
</feature>
<dbReference type="InterPro" id="IPR036020">
    <property type="entry name" value="WW_dom_sf"/>
</dbReference>
<dbReference type="Gene3D" id="2.20.70.10">
    <property type="match status" value="2"/>
</dbReference>
<evidence type="ECO:0000259" key="5">
    <source>
        <dbReference type="PROSITE" id="PS50020"/>
    </source>
</evidence>
<feature type="compositionally biased region" description="Acidic residues" evidence="4">
    <location>
        <begin position="1324"/>
        <end position="1345"/>
    </location>
</feature>
<sequence length="1345" mass="148008">MSSRYRAGGGAGGAAPSTFSDADFDFGDDLPSRPSGSFQPDAPPVGIRPPPRRVGGLGARANRALGGAKDPRPAPKGRPAGGGVEAELDAMLSLGPGPGADPAPPPDSSFSPPPSSALTIGDGTIGRRGRKSLDRKRREACESSAAAAASSERAAAQMDAQMAAMNKSKAAEELARMEAAAAEEKARRAAEETLNHVAKTEKEKEGMRRAIADSAHAQERRLRAEAEEAAALLAAGKAKEEAAKAERKKREAEAANRQSLSAAARAEEEMRVAVEKKLRASEMTAEAKRGVAQAMEEVGEIRRRREEAERAASEEAERASLAAAQNRAMAEQTREASEQLREKAREAEEAEKQAKEETRRKEEAMKKGEVEKAEYEEARKKLEQMEIQRQMIEEALNTEQLEAERTRELAADAEKAKTAALENLQEEQKQAAAAEAAAQDNMNKRLEAAAKSEEEKAALLRIVGESNALNQKKVWAERKARAEAEKAAEAEMKFKLAEEQRADAEKKRAGEMEALKKAEEEAAENLRKRLDLVKATEEERAEIKKALKQAEAHRAVKKKAEQKLKAAEVEMKEIVGEQEKAKGELERGRRELEKMKEEAEKMKEEAKEAMEDAEQMKAVMGLVSEIKKGSGKNPAAKEGAGNTRAETQSILKALQEQLSEQRKLQAQREQADRELREMEGQAVEVKRKSDEMKKEMESASAAATDGLAQMVAKEKAMMEEHKKMLENLAREAEELKSKRLELEATRNRESQALREMMEKSRAQGEENLEGGNKMLKSKGSLYDLLEKGDGKAAEPGKEKLGGLLEEDEDEDEDGDDWKLKVCSTCRKKRGDLPVAHFAAASGHLDCLTFINNTDMEEITSFDKAQRSPLFYSCANNQTLTAVLLIEVAPQLVQLCDTNGDTPLHAASSSGSAELIELLISRGGADVNATNLLGIAPAHLAKNRRCLEVLFDAGADIHLRDKQKRSPLFVSCAMDRRDCAEFICEIIEIEGGSFQEVDRRGDTPLHAAACNGSNACTSMLLDLAVEPGVRNKKGLRPIDLAAKRGHEKCEQLLAEFHLHHAAGAADFDSVFFLATLQGHRNAKTQLDEDDGDAYEIIGKEMPAEKKEELDRVDSMWSLRTGRSVRLQQWGSWVSYEDQNTGSLFWYDQKNKVNSWKKPPEVEALQAKAMTDATSRWDQLQKCGSMRLKKLGNWIQYTGGMGKTFYFNETTYEFQWERPEELGDEEEGGGGGGGTLTDNSPEKQKTPQKANTPPPKDKAKGGGEKKRAKDRAEKQIAKILQEWTTYRDPNTGMAFWYNKQSGESLWEPPPGLSELERKLDKMAAEMAEDGEDDGDAVVVDGDDDLGI</sequence>
<feature type="region of interest" description="Disordered" evidence="4">
    <location>
        <begin position="788"/>
        <end position="812"/>
    </location>
</feature>
<dbReference type="SMART" id="SM00456">
    <property type="entry name" value="WW"/>
    <property type="match status" value="3"/>
</dbReference>
<name>A0ABQ6M406_9STRA</name>
<dbReference type="InterPro" id="IPR036770">
    <property type="entry name" value="Ankyrin_rpt-contain_sf"/>
</dbReference>
<feature type="region of interest" description="Disordered" evidence="4">
    <location>
        <begin position="626"/>
        <end position="706"/>
    </location>
</feature>
<accession>A0ABQ6M406</accession>
<dbReference type="PROSITE" id="PS50297">
    <property type="entry name" value="ANK_REP_REGION"/>
    <property type="match status" value="1"/>
</dbReference>
<dbReference type="PROSITE" id="PS01159">
    <property type="entry name" value="WW_DOMAIN_1"/>
    <property type="match status" value="1"/>
</dbReference>
<dbReference type="SUPFAM" id="SSF51045">
    <property type="entry name" value="WW domain"/>
    <property type="match status" value="1"/>
</dbReference>
<feature type="compositionally biased region" description="Low complexity" evidence="4">
    <location>
        <begin position="142"/>
        <end position="153"/>
    </location>
</feature>
<feature type="compositionally biased region" description="Basic and acidic residues" evidence="4">
    <location>
        <begin position="669"/>
        <end position="697"/>
    </location>
</feature>
<dbReference type="Proteomes" id="UP001165060">
    <property type="component" value="Unassembled WGS sequence"/>
</dbReference>
<dbReference type="Pfam" id="PF12796">
    <property type="entry name" value="Ank_2"/>
    <property type="match status" value="2"/>
</dbReference>
<keyword evidence="2 3" id="KW-0040">ANK repeat</keyword>
<organism evidence="6 7">
    <name type="scientific">Tetraparma gracilis</name>
    <dbReference type="NCBI Taxonomy" id="2962635"/>
    <lineage>
        <taxon>Eukaryota</taxon>
        <taxon>Sar</taxon>
        <taxon>Stramenopiles</taxon>
        <taxon>Ochrophyta</taxon>
        <taxon>Bolidophyceae</taxon>
        <taxon>Parmales</taxon>
        <taxon>Triparmaceae</taxon>
        <taxon>Tetraparma</taxon>
    </lineage>
</organism>
<feature type="region of interest" description="Disordered" evidence="4">
    <location>
        <begin position="240"/>
        <end position="268"/>
    </location>
</feature>
<comment type="caution">
    <text evidence="6">The sequence shown here is derived from an EMBL/GenBank/DDBJ whole genome shotgun (WGS) entry which is preliminary data.</text>
</comment>
<dbReference type="Gene3D" id="1.25.40.20">
    <property type="entry name" value="Ankyrin repeat-containing domain"/>
    <property type="match status" value="3"/>
</dbReference>
<feature type="region of interest" description="Disordered" evidence="4">
    <location>
        <begin position="1218"/>
        <end position="1272"/>
    </location>
</feature>
<dbReference type="EMBL" id="BRYB01002405">
    <property type="protein sequence ID" value="GMI19092.1"/>
    <property type="molecule type" value="Genomic_DNA"/>
</dbReference>
<evidence type="ECO:0000256" key="2">
    <source>
        <dbReference type="ARBA" id="ARBA00023043"/>
    </source>
</evidence>
<evidence type="ECO:0000313" key="6">
    <source>
        <dbReference type="EMBL" id="GMI19092.1"/>
    </source>
</evidence>
<reference evidence="6 7" key="1">
    <citation type="journal article" date="2023" name="Commun. Biol.">
        <title>Genome analysis of Parmales, the sister group of diatoms, reveals the evolutionary specialization of diatoms from phago-mixotrophs to photoautotrophs.</title>
        <authorList>
            <person name="Ban H."/>
            <person name="Sato S."/>
            <person name="Yoshikawa S."/>
            <person name="Yamada K."/>
            <person name="Nakamura Y."/>
            <person name="Ichinomiya M."/>
            <person name="Sato N."/>
            <person name="Blanc-Mathieu R."/>
            <person name="Endo H."/>
            <person name="Kuwata A."/>
            <person name="Ogata H."/>
        </authorList>
    </citation>
    <scope>NUCLEOTIDE SEQUENCE [LARGE SCALE GENOMIC DNA]</scope>
</reference>
<feature type="compositionally biased region" description="Basic and acidic residues" evidence="4">
    <location>
        <begin position="788"/>
        <end position="800"/>
    </location>
</feature>
<gene>
    <name evidence="6" type="ORF">TeGR_g15247</name>
</gene>
<dbReference type="PROSITE" id="PS50088">
    <property type="entry name" value="ANK_REPEAT"/>
    <property type="match status" value="2"/>
</dbReference>
<evidence type="ECO:0000256" key="1">
    <source>
        <dbReference type="ARBA" id="ARBA00022737"/>
    </source>
</evidence>
<evidence type="ECO:0000256" key="3">
    <source>
        <dbReference type="PROSITE-ProRule" id="PRU00023"/>
    </source>
</evidence>
<protein>
    <recommendedName>
        <fullName evidence="5">WW domain-containing protein</fullName>
    </recommendedName>
</protein>